<feature type="transmembrane region" description="Helical" evidence="7">
    <location>
        <begin position="228"/>
        <end position="249"/>
    </location>
</feature>
<organism evidence="9 10">
    <name type="scientific">Linum tenue</name>
    <dbReference type="NCBI Taxonomy" id="586396"/>
    <lineage>
        <taxon>Eukaryota</taxon>
        <taxon>Viridiplantae</taxon>
        <taxon>Streptophyta</taxon>
        <taxon>Embryophyta</taxon>
        <taxon>Tracheophyta</taxon>
        <taxon>Spermatophyta</taxon>
        <taxon>Magnoliopsida</taxon>
        <taxon>eudicotyledons</taxon>
        <taxon>Gunneridae</taxon>
        <taxon>Pentapetalae</taxon>
        <taxon>rosids</taxon>
        <taxon>fabids</taxon>
        <taxon>Malpighiales</taxon>
        <taxon>Linaceae</taxon>
        <taxon>Linum</taxon>
    </lineage>
</organism>
<dbReference type="GO" id="GO:0016020">
    <property type="term" value="C:membrane"/>
    <property type="evidence" value="ECO:0007669"/>
    <property type="project" value="UniProtKB-SubCell"/>
</dbReference>
<keyword evidence="10" id="KW-1185">Reference proteome</keyword>
<feature type="transmembrane region" description="Helical" evidence="7">
    <location>
        <begin position="195"/>
        <end position="216"/>
    </location>
</feature>
<comment type="caution">
    <text evidence="9">The sequence shown here is derived from an EMBL/GenBank/DDBJ whole genome shotgun (WGS) entry which is preliminary data.</text>
</comment>
<keyword evidence="4 7" id="KW-1133">Transmembrane helix</keyword>
<dbReference type="Gene3D" id="1.20.1250.20">
    <property type="entry name" value="MFS general substrate transporter like domains"/>
    <property type="match status" value="1"/>
</dbReference>
<feature type="transmembrane region" description="Helical" evidence="7">
    <location>
        <begin position="171"/>
        <end position="189"/>
    </location>
</feature>
<dbReference type="InterPro" id="IPR020846">
    <property type="entry name" value="MFS_dom"/>
</dbReference>
<reference evidence="9" key="1">
    <citation type="submission" date="2022-08" db="EMBL/GenBank/DDBJ databases">
        <authorList>
            <person name="Gutierrez-Valencia J."/>
        </authorList>
    </citation>
    <scope>NUCLEOTIDE SEQUENCE</scope>
</reference>
<evidence type="ECO:0000313" key="10">
    <source>
        <dbReference type="Proteomes" id="UP001154282"/>
    </source>
</evidence>
<feature type="region of interest" description="Disordered" evidence="6">
    <location>
        <begin position="1"/>
        <end position="55"/>
    </location>
</feature>
<evidence type="ECO:0000256" key="4">
    <source>
        <dbReference type="ARBA" id="ARBA00022989"/>
    </source>
</evidence>
<dbReference type="AlphaFoldDB" id="A0AAV0LQJ5"/>
<evidence type="ECO:0000256" key="3">
    <source>
        <dbReference type="ARBA" id="ARBA00022692"/>
    </source>
</evidence>
<dbReference type="PROSITE" id="PS50850">
    <property type="entry name" value="MFS"/>
    <property type="match status" value="1"/>
</dbReference>
<feature type="transmembrane region" description="Helical" evidence="7">
    <location>
        <begin position="439"/>
        <end position="457"/>
    </location>
</feature>
<evidence type="ECO:0000256" key="2">
    <source>
        <dbReference type="ARBA" id="ARBA00022448"/>
    </source>
</evidence>
<dbReference type="PROSITE" id="PS00216">
    <property type="entry name" value="SUGAR_TRANSPORT_1"/>
    <property type="match status" value="1"/>
</dbReference>
<sequence>MIRLRHSSFSDRTTSAAPPAPQGWEETRAEEAKSQRRSAELIRQEEVDKEEEGETSAFLLPSAEAVQLLKSPIPTNRPMVDQHGGYNVDEALLSVGFGKFQIFVCLYAGLGWISEAMEVMILSFIGPSVKSQWDLSANQETLLSVVVFSGMLLGAYMWGVISDKLGRRNGFVVTAFVTSLAGLLSAFAWNYVVLLIARCLVGVGLGGGPVLFAWFLEFVPATNRGMWMIIFYSFWTVGTIFEVGLAWIIMPRLGWRWLVGLSALPSFGLLVFYPLTPESPRYLCLKGRKDDALKIMENIAKLNKKELPPGVLLTDREIELQRQVSKPEASATDSPSSAPRWKDSDLGVIETLRMLLSPRLIRSTILLWFIFFGNAFSYYGLVLLTTELNRKSHCNSNGTQSNDKSDAGVDYKNVFITTLAECPGLLISALLVDRIGRKISMAALFFICIVFVLPLVVHRSPLVTTILLFGARICITGTFSVASLMAPELYPTSVRSTGYGIANCVGRIGGMVCPFAAVKLMESCHQREALLLFVGVIVVGLFSVLLIPYDTKGRELTESISSTKHDKHRQAV</sequence>
<dbReference type="InterPro" id="IPR005829">
    <property type="entry name" value="Sugar_transporter_CS"/>
</dbReference>
<comment type="subcellular location">
    <subcellularLocation>
        <location evidence="1">Membrane</location>
        <topology evidence="1">Multi-pass membrane protein</topology>
    </subcellularLocation>
</comment>
<feature type="transmembrane region" description="Helical" evidence="7">
    <location>
        <begin position="141"/>
        <end position="159"/>
    </location>
</feature>
<evidence type="ECO:0000256" key="6">
    <source>
        <dbReference type="SAM" id="MobiDB-lite"/>
    </source>
</evidence>
<feature type="transmembrane region" description="Helical" evidence="7">
    <location>
        <begin position="255"/>
        <end position="276"/>
    </location>
</feature>
<evidence type="ECO:0000256" key="1">
    <source>
        <dbReference type="ARBA" id="ARBA00004141"/>
    </source>
</evidence>
<keyword evidence="2" id="KW-0813">Transport</keyword>
<dbReference type="SUPFAM" id="SSF103473">
    <property type="entry name" value="MFS general substrate transporter"/>
    <property type="match status" value="1"/>
</dbReference>
<feature type="transmembrane region" description="Helical" evidence="7">
    <location>
        <begin position="360"/>
        <end position="381"/>
    </location>
</feature>
<name>A0AAV0LQJ5_9ROSI</name>
<evidence type="ECO:0000256" key="7">
    <source>
        <dbReference type="SAM" id="Phobius"/>
    </source>
</evidence>
<keyword evidence="3 7" id="KW-0812">Transmembrane</keyword>
<feature type="transmembrane region" description="Helical" evidence="7">
    <location>
        <begin position="414"/>
        <end position="432"/>
    </location>
</feature>
<feature type="transmembrane region" description="Helical" evidence="7">
    <location>
        <begin position="102"/>
        <end position="129"/>
    </location>
</feature>
<feature type="domain" description="Major facilitator superfamily (MFS) profile" evidence="8">
    <location>
        <begin position="104"/>
        <end position="552"/>
    </location>
</feature>
<dbReference type="FunFam" id="1.20.1250.20:FF:000232">
    <property type="entry name" value="Organic cation/carnitine transporter 7"/>
    <property type="match status" value="1"/>
</dbReference>
<accession>A0AAV0LQJ5</accession>
<dbReference type="Pfam" id="PF00083">
    <property type="entry name" value="Sugar_tr"/>
    <property type="match status" value="1"/>
</dbReference>
<dbReference type="EMBL" id="CAMGYJ010000006">
    <property type="protein sequence ID" value="CAI0436491.1"/>
    <property type="molecule type" value="Genomic_DNA"/>
</dbReference>
<gene>
    <name evidence="9" type="ORF">LITE_LOCUS25119</name>
</gene>
<dbReference type="PANTHER" id="PTHR23511">
    <property type="entry name" value="SYNAPTIC VESICLE GLYCOPROTEIN 2"/>
    <property type="match status" value="1"/>
</dbReference>
<evidence type="ECO:0000313" key="9">
    <source>
        <dbReference type="EMBL" id="CAI0436491.1"/>
    </source>
</evidence>
<proteinExistence type="predicted"/>
<evidence type="ECO:0000256" key="5">
    <source>
        <dbReference type="ARBA" id="ARBA00023136"/>
    </source>
</evidence>
<feature type="region of interest" description="Disordered" evidence="6">
    <location>
        <begin position="322"/>
        <end position="341"/>
    </location>
</feature>
<feature type="compositionally biased region" description="Basic and acidic residues" evidence="6">
    <location>
        <begin position="25"/>
        <end position="46"/>
    </location>
</feature>
<dbReference type="InterPro" id="IPR036259">
    <property type="entry name" value="MFS_trans_sf"/>
</dbReference>
<dbReference type="Proteomes" id="UP001154282">
    <property type="component" value="Unassembled WGS sequence"/>
</dbReference>
<evidence type="ECO:0000259" key="8">
    <source>
        <dbReference type="PROSITE" id="PS50850"/>
    </source>
</evidence>
<dbReference type="PANTHER" id="PTHR23511:SF5">
    <property type="entry name" value="MAJOR FACILITATOR-TYPE TRANSPORTER HXNZ-RELATED"/>
    <property type="match status" value="1"/>
</dbReference>
<dbReference type="GO" id="GO:0022857">
    <property type="term" value="F:transmembrane transporter activity"/>
    <property type="evidence" value="ECO:0007669"/>
    <property type="project" value="InterPro"/>
</dbReference>
<keyword evidence="5 7" id="KW-0472">Membrane</keyword>
<protein>
    <recommendedName>
        <fullName evidence="8">Major facilitator superfamily (MFS) profile domain-containing protein</fullName>
    </recommendedName>
</protein>
<feature type="transmembrane region" description="Helical" evidence="7">
    <location>
        <begin position="529"/>
        <end position="549"/>
    </location>
</feature>
<feature type="transmembrane region" description="Helical" evidence="7">
    <location>
        <begin position="463"/>
        <end position="486"/>
    </location>
</feature>
<dbReference type="InterPro" id="IPR005828">
    <property type="entry name" value="MFS_sugar_transport-like"/>
</dbReference>